<dbReference type="RefSeq" id="WP_118912616.1">
    <property type="nucleotide sequence ID" value="NZ_CBCRVH010000006.1"/>
</dbReference>
<dbReference type="GO" id="GO:0004175">
    <property type="term" value="F:endopeptidase activity"/>
    <property type="evidence" value="ECO:0007669"/>
    <property type="project" value="UniProtKB-ARBA"/>
</dbReference>
<dbReference type="Pfam" id="PF02517">
    <property type="entry name" value="Rce1-like"/>
    <property type="match status" value="1"/>
</dbReference>
<keyword evidence="3" id="KW-0645">Protease</keyword>
<feature type="domain" description="CAAX prenyl protease 2/Lysostaphin resistance protein A-like" evidence="2">
    <location>
        <begin position="144"/>
        <end position="230"/>
    </location>
</feature>
<organism evidence="3 4">
    <name type="scientific">Dermacoccus abyssi</name>
    <dbReference type="NCBI Taxonomy" id="322596"/>
    <lineage>
        <taxon>Bacteria</taxon>
        <taxon>Bacillati</taxon>
        <taxon>Actinomycetota</taxon>
        <taxon>Actinomycetes</taxon>
        <taxon>Micrococcales</taxon>
        <taxon>Dermacoccaceae</taxon>
        <taxon>Dermacoccus</taxon>
    </lineage>
</organism>
<keyword evidence="1" id="KW-0812">Transmembrane</keyword>
<dbReference type="AlphaFoldDB" id="A0A417Z8T0"/>
<comment type="caution">
    <text evidence="3">The sequence shown here is derived from an EMBL/GenBank/DDBJ whole genome shotgun (WGS) entry which is preliminary data.</text>
</comment>
<evidence type="ECO:0000313" key="4">
    <source>
        <dbReference type="Proteomes" id="UP000285376"/>
    </source>
</evidence>
<feature type="transmembrane region" description="Helical" evidence="1">
    <location>
        <begin position="42"/>
        <end position="61"/>
    </location>
</feature>
<dbReference type="Proteomes" id="UP000285376">
    <property type="component" value="Unassembled WGS sequence"/>
</dbReference>
<proteinExistence type="predicted"/>
<name>A0A417Z8T0_9MICO</name>
<keyword evidence="3" id="KW-0378">Hydrolase</keyword>
<dbReference type="InterPro" id="IPR003675">
    <property type="entry name" value="Rce1/LyrA-like_dom"/>
</dbReference>
<dbReference type="GO" id="GO:0080120">
    <property type="term" value="P:CAAX-box protein maturation"/>
    <property type="evidence" value="ECO:0007669"/>
    <property type="project" value="UniProtKB-ARBA"/>
</dbReference>
<feature type="transmembrane region" description="Helical" evidence="1">
    <location>
        <begin position="67"/>
        <end position="91"/>
    </location>
</feature>
<sequence length="241" mass="25569">MATSHRSPRHVFGAALAGARDVELRDAGADPVPEHRLGATRVIIGATGVAAAVALSWSLNLEPGQALFYPATFLVAVIYGAGIFAAGRVGATRLRWRADGRELLEAFGIGIALALLFVVGAFLVRFIPALRDPVSHLLDHARQGSLPIVALTTAVNGIAEEVFYRGGLWRVLSPRKRVLWTTVAYTAVTALTGIPLLALAAAMLGFVVAVLRQQSGSLAGPIVTHLTWSMLMLFVLPHVVQ</sequence>
<keyword evidence="1" id="KW-0472">Membrane</keyword>
<evidence type="ECO:0000256" key="1">
    <source>
        <dbReference type="SAM" id="Phobius"/>
    </source>
</evidence>
<feature type="transmembrane region" description="Helical" evidence="1">
    <location>
        <begin position="178"/>
        <end position="211"/>
    </location>
</feature>
<dbReference type="GO" id="GO:0008237">
    <property type="term" value="F:metallopeptidase activity"/>
    <property type="evidence" value="ECO:0007669"/>
    <property type="project" value="UniProtKB-KW"/>
</dbReference>
<reference evidence="3 4" key="1">
    <citation type="submission" date="2018-08" db="EMBL/GenBank/DDBJ databases">
        <title>Whole genome sequence analysis of Dermacoccus abyssi bacteria isolated from Deep Mariana trench Micromonospora spp reveals genes involved in the environmental adaptation and production of secondary metabolites.</title>
        <authorList>
            <person name="Abdel-Mageed W.M."/>
            <person name="Lehri B."/>
            <person name="Nouioui I."/>
            <person name="Goodfellow I."/>
            <person name="Jaspars M."/>
            <person name="Karlyshev A."/>
        </authorList>
    </citation>
    <scope>NUCLEOTIDE SEQUENCE [LARGE SCALE GENOMIC DNA]</scope>
    <source>
        <strain evidence="3 4">MT1.1</strain>
    </source>
</reference>
<keyword evidence="3" id="KW-0482">Metalloprotease</keyword>
<accession>A0A417Z8T0</accession>
<dbReference type="GO" id="GO:0006508">
    <property type="term" value="P:proteolysis"/>
    <property type="evidence" value="ECO:0007669"/>
    <property type="project" value="UniProtKB-KW"/>
</dbReference>
<evidence type="ECO:0000259" key="2">
    <source>
        <dbReference type="Pfam" id="PF02517"/>
    </source>
</evidence>
<gene>
    <name evidence="3" type="ORF">D1832_03275</name>
</gene>
<feature type="transmembrane region" description="Helical" evidence="1">
    <location>
        <begin position="103"/>
        <end position="127"/>
    </location>
</feature>
<keyword evidence="1" id="KW-1133">Transmembrane helix</keyword>
<evidence type="ECO:0000313" key="3">
    <source>
        <dbReference type="EMBL" id="RHW47040.1"/>
    </source>
</evidence>
<feature type="transmembrane region" description="Helical" evidence="1">
    <location>
        <begin position="218"/>
        <end position="240"/>
    </location>
</feature>
<dbReference type="EMBL" id="QWLM01000003">
    <property type="protein sequence ID" value="RHW47040.1"/>
    <property type="molecule type" value="Genomic_DNA"/>
</dbReference>
<protein>
    <submittedName>
        <fullName evidence="3">CPBP family intramembrane metalloprotease</fullName>
    </submittedName>
</protein>